<gene>
    <name evidence="5" type="primary">LOC111105273</name>
</gene>
<evidence type="ECO:0000256" key="3">
    <source>
        <dbReference type="SAM" id="Phobius"/>
    </source>
</evidence>
<evidence type="ECO:0000256" key="2">
    <source>
        <dbReference type="ARBA" id="ARBA00023043"/>
    </source>
</evidence>
<keyword evidence="2" id="KW-0040">ANK repeat</keyword>
<dbReference type="OrthoDB" id="6154357at2759"/>
<dbReference type="GO" id="GO:0051059">
    <property type="term" value="F:NF-kappaB binding"/>
    <property type="evidence" value="ECO:0007669"/>
    <property type="project" value="TreeGrafter"/>
</dbReference>
<organism evidence="4 5">
    <name type="scientific">Crassostrea virginica</name>
    <name type="common">Eastern oyster</name>
    <dbReference type="NCBI Taxonomy" id="6565"/>
    <lineage>
        <taxon>Eukaryota</taxon>
        <taxon>Metazoa</taxon>
        <taxon>Spiralia</taxon>
        <taxon>Lophotrochozoa</taxon>
        <taxon>Mollusca</taxon>
        <taxon>Bivalvia</taxon>
        <taxon>Autobranchia</taxon>
        <taxon>Pteriomorphia</taxon>
        <taxon>Ostreida</taxon>
        <taxon>Ostreoidea</taxon>
        <taxon>Ostreidae</taxon>
        <taxon>Crassostrea</taxon>
    </lineage>
</organism>
<dbReference type="RefSeq" id="XP_022295164.1">
    <property type="nucleotide sequence ID" value="XM_022439456.1"/>
</dbReference>
<feature type="transmembrane region" description="Helical" evidence="3">
    <location>
        <begin position="185"/>
        <end position="208"/>
    </location>
</feature>
<evidence type="ECO:0000313" key="4">
    <source>
        <dbReference type="Proteomes" id="UP000694844"/>
    </source>
</evidence>
<accession>A0A8B8AXY8</accession>
<dbReference type="InterPro" id="IPR036770">
    <property type="entry name" value="Ankyrin_rpt-contain_sf"/>
</dbReference>
<name>A0A8B8AXY8_CRAVI</name>
<dbReference type="SUPFAM" id="SSF48403">
    <property type="entry name" value="Ankyrin repeat"/>
    <property type="match status" value="1"/>
</dbReference>
<dbReference type="GeneID" id="111105273"/>
<evidence type="ECO:0000256" key="1">
    <source>
        <dbReference type="ARBA" id="ARBA00022737"/>
    </source>
</evidence>
<dbReference type="GO" id="GO:0005829">
    <property type="term" value="C:cytosol"/>
    <property type="evidence" value="ECO:0007669"/>
    <property type="project" value="TreeGrafter"/>
</dbReference>
<keyword evidence="1" id="KW-0677">Repeat</keyword>
<keyword evidence="3" id="KW-0812">Transmembrane</keyword>
<dbReference type="Gene3D" id="1.25.40.20">
    <property type="entry name" value="Ankyrin repeat-containing domain"/>
    <property type="match status" value="1"/>
</dbReference>
<proteinExistence type="predicted"/>
<keyword evidence="3" id="KW-0472">Membrane</keyword>
<dbReference type="GO" id="GO:0071356">
    <property type="term" value="P:cellular response to tumor necrosis factor"/>
    <property type="evidence" value="ECO:0007669"/>
    <property type="project" value="TreeGrafter"/>
</dbReference>
<keyword evidence="3" id="KW-1133">Transmembrane helix</keyword>
<dbReference type="SMART" id="SM00248">
    <property type="entry name" value="ANK"/>
    <property type="match status" value="2"/>
</dbReference>
<dbReference type="KEGG" id="cvn:111105273"/>
<reference evidence="5" key="1">
    <citation type="submission" date="2025-08" db="UniProtKB">
        <authorList>
            <consortium name="RefSeq"/>
        </authorList>
    </citation>
    <scope>IDENTIFICATION</scope>
    <source>
        <tissue evidence="5">Whole sample</tissue>
    </source>
</reference>
<dbReference type="PANTHER" id="PTHR46680">
    <property type="entry name" value="NF-KAPPA-B INHIBITOR ALPHA"/>
    <property type="match status" value="1"/>
</dbReference>
<dbReference type="InterPro" id="IPR002110">
    <property type="entry name" value="Ankyrin_rpt"/>
</dbReference>
<dbReference type="InterPro" id="IPR051070">
    <property type="entry name" value="NF-kappa-B_inhibitor"/>
</dbReference>
<keyword evidence="4" id="KW-1185">Reference proteome</keyword>
<protein>
    <submittedName>
        <fullName evidence="5">Uncharacterized protein LOC111105273 isoform X1</fullName>
    </submittedName>
</protein>
<dbReference type="PANTHER" id="PTHR46680:SF3">
    <property type="entry name" value="NF-KAPPA-B INHIBITOR CACTUS"/>
    <property type="match status" value="1"/>
</dbReference>
<evidence type="ECO:0000313" key="5">
    <source>
        <dbReference type="RefSeq" id="XP_022295164.1"/>
    </source>
</evidence>
<dbReference type="AlphaFoldDB" id="A0A8B8AXY8"/>
<sequence length="551" mass="62664">MVKFSNCGLYEDDTDIYSTCQGVKMVANTRKLVIFLLIQQTASSYCSKPVIKVRTVEVCPTSKEEWTSASLKMSCAAVALLQKCTNNFNYKYHCLINSYRNETVEVCTQRRIIFGRCPEFNDAGRLIQPQERSPCNETGFPKCNAVYFSTEAYRYQGCYKLVYERKKTSGKTENSTDTHEMESGFFILLPALVVFIFCVSIILPLVIYKLRKSKNVSGIISKRYKIMYRRILKMNTFSDYHLYLSLVEELKNGGHGSYNLEDIGRYVHDFRDDEGNSTLHIIIASDKSDLLASSTIDTLLLDGMSVDLTNTNNMTPLMLAVKQSIPRKKVIKTIMMYSPKLHCKDVKGSNVFHLCMGSCYDDETCADYLNIILKGKGAKAYLISRDTNKDTPLHIAAMETTYSRIHCIMLLLENGTRNMIKSTNEDWLSSLNLAVTSLKGKSTYVELECSVRVIVFLLYGDYPDTDSETNDNTIDECEYDSVKSILRNPRDLENMENILKSIFVKLNVCPSYNIDCSAVPPSSSKIRRSLMNCIAQSMQLLKNRRLDTIQD</sequence>
<dbReference type="Proteomes" id="UP000694844">
    <property type="component" value="Chromosome 7"/>
</dbReference>